<gene>
    <name evidence="2" type="ORF">SAMN04487910_2610</name>
</gene>
<dbReference type="EMBL" id="FOAB01000004">
    <property type="protein sequence ID" value="SEL48891.1"/>
    <property type="molecule type" value="Genomic_DNA"/>
</dbReference>
<sequence length="228" mass="25944">MFITLGFVLFTIIGTVSHEFGHILVAKSLGYQTALHYGSMSYDNSDFKKKKIVEIYNQNKIEIDQGTDFVDKKEYEESVRKLTNDILPIRMGGPLQTTVTGIVGLMIICWRRKKSNDYQLKFLDWLAIFLSLFWLREVFNLTMSIGSELIKPDGSYFGGDEKKISELLNLWNGTVSFSLGIIGLLVTMFILLKVVPKQLRFTFILGGFLGGVFGFIFWMNILGPEILP</sequence>
<feature type="transmembrane region" description="Helical" evidence="1">
    <location>
        <begin position="199"/>
        <end position="221"/>
    </location>
</feature>
<dbReference type="Proteomes" id="UP000198521">
    <property type="component" value="Unassembled WGS sequence"/>
</dbReference>
<proteinExistence type="predicted"/>
<keyword evidence="1" id="KW-0812">Transmembrane</keyword>
<evidence type="ECO:0000313" key="3">
    <source>
        <dbReference type="Proteomes" id="UP000198521"/>
    </source>
</evidence>
<feature type="transmembrane region" description="Helical" evidence="1">
    <location>
        <begin position="170"/>
        <end position="192"/>
    </location>
</feature>
<evidence type="ECO:0000313" key="2">
    <source>
        <dbReference type="EMBL" id="SEL48891.1"/>
    </source>
</evidence>
<name>A0A1H7QL85_AQUAM</name>
<dbReference type="RefSeq" id="WP_091409103.1">
    <property type="nucleotide sequence ID" value="NZ_FOAB01000004.1"/>
</dbReference>
<keyword evidence="3" id="KW-1185">Reference proteome</keyword>
<feature type="transmembrane region" description="Helical" evidence="1">
    <location>
        <begin position="122"/>
        <end position="139"/>
    </location>
</feature>
<reference evidence="2 3" key="1">
    <citation type="submission" date="2016-10" db="EMBL/GenBank/DDBJ databases">
        <authorList>
            <person name="de Groot N.N."/>
        </authorList>
    </citation>
    <scope>NUCLEOTIDE SEQUENCE [LARGE SCALE GENOMIC DNA]</scope>
    <source>
        <strain evidence="2 3">DSM 25232</strain>
    </source>
</reference>
<protein>
    <recommendedName>
        <fullName evidence="4">Peptidase family M50</fullName>
    </recommendedName>
</protein>
<organism evidence="2 3">
    <name type="scientific">Aquimarina amphilecti</name>
    <dbReference type="NCBI Taxonomy" id="1038014"/>
    <lineage>
        <taxon>Bacteria</taxon>
        <taxon>Pseudomonadati</taxon>
        <taxon>Bacteroidota</taxon>
        <taxon>Flavobacteriia</taxon>
        <taxon>Flavobacteriales</taxon>
        <taxon>Flavobacteriaceae</taxon>
        <taxon>Aquimarina</taxon>
    </lineage>
</organism>
<evidence type="ECO:0008006" key="4">
    <source>
        <dbReference type="Google" id="ProtNLM"/>
    </source>
</evidence>
<evidence type="ECO:0000256" key="1">
    <source>
        <dbReference type="SAM" id="Phobius"/>
    </source>
</evidence>
<feature type="transmembrane region" description="Helical" evidence="1">
    <location>
        <begin position="91"/>
        <end position="110"/>
    </location>
</feature>
<accession>A0A1H7QL85</accession>
<keyword evidence="1" id="KW-1133">Transmembrane helix</keyword>
<dbReference type="OrthoDB" id="1252259at2"/>
<dbReference type="AlphaFoldDB" id="A0A1H7QL85"/>
<keyword evidence="1" id="KW-0472">Membrane</keyword>